<dbReference type="InterPro" id="IPR035938">
    <property type="entry name" value="Hemerythrin-like_sf"/>
</dbReference>
<name>A0A7U8GSC5_NEPCE</name>
<evidence type="ECO:0000259" key="5">
    <source>
        <dbReference type="Pfam" id="PF01814"/>
    </source>
</evidence>
<dbReference type="CDD" id="cd12107">
    <property type="entry name" value="Hemerythrin"/>
    <property type="match status" value="1"/>
</dbReference>
<protein>
    <recommendedName>
        <fullName evidence="5">Hemerythrin-like domain-containing protein</fullName>
    </recommendedName>
</protein>
<comment type="similarity">
    <text evidence="1">Belongs to the hemerythrin family.</text>
</comment>
<dbReference type="AlphaFoldDB" id="A0A7U8GSC5"/>
<dbReference type="PANTHER" id="PTHR37164:SF1">
    <property type="entry name" value="BACTERIOHEMERYTHRIN"/>
    <property type="match status" value="1"/>
</dbReference>
<dbReference type="PROSITE" id="PS00550">
    <property type="entry name" value="HEMERYTHRINS"/>
    <property type="match status" value="1"/>
</dbReference>
<proteinExistence type="inferred from homology"/>
<keyword evidence="3" id="KW-0479">Metal-binding</keyword>
<dbReference type="Gene3D" id="1.20.120.50">
    <property type="entry name" value="Hemerythrin-like"/>
    <property type="match status" value="1"/>
</dbReference>
<keyword evidence="2" id="KW-0561">Oxygen transport</keyword>
<dbReference type="OrthoDB" id="5296936at2"/>
<accession>A0A7U8GSC5</accession>
<dbReference type="GO" id="GO:0046872">
    <property type="term" value="F:metal ion binding"/>
    <property type="evidence" value="ECO:0007669"/>
    <property type="project" value="UniProtKB-KW"/>
</dbReference>
<dbReference type="InterPro" id="IPR012827">
    <property type="entry name" value="Hemerythrin_metal-bd"/>
</dbReference>
<keyword evidence="4" id="KW-0408">Iron</keyword>
<dbReference type="InterPro" id="IPR016131">
    <property type="entry name" value="Haemerythrin_Fe_BS"/>
</dbReference>
<dbReference type="InterPro" id="IPR050669">
    <property type="entry name" value="Hemerythrin"/>
</dbReference>
<dbReference type="Proteomes" id="UP000002171">
    <property type="component" value="Unassembled WGS sequence"/>
</dbReference>
<evidence type="ECO:0000256" key="2">
    <source>
        <dbReference type="ARBA" id="ARBA00022621"/>
    </source>
</evidence>
<organism evidence="6 7">
    <name type="scientific">Neptuniibacter caesariensis</name>
    <dbReference type="NCBI Taxonomy" id="207954"/>
    <lineage>
        <taxon>Bacteria</taxon>
        <taxon>Pseudomonadati</taxon>
        <taxon>Pseudomonadota</taxon>
        <taxon>Gammaproteobacteria</taxon>
        <taxon>Oceanospirillales</taxon>
        <taxon>Oceanospirillaceae</taxon>
        <taxon>Neptuniibacter</taxon>
    </lineage>
</organism>
<dbReference type="EMBL" id="AAOW01000009">
    <property type="protein sequence ID" value="EAR61271.1"/>
    <property type="molecule type" value="Genomic_DNA"/>
</dbReference>
<dbReference type="Pfam" id="PF01814">
    <property type="entry name" value="Hemerythrin"/>
    <property type="match status" value="1"/>
</dbReference>
<evidence type="ECO:0000313" key="6">
    <source>
        <dbReference type="EMBL" id="EAR61271.1"/>
    </source>
</evidence>
<evidence type="ECO:0000256" key="1">
    <source>
        <dbReference type="ARBA" id="ARBA00010587"/>
    </source>
</evidence>
<feature type="domain" description="Hemerythrin-like" evidence="5">
    <location>
        <begin position="14"/>
        <end position="126"/>
    </location>
</feature>
<gene>
    <name evidence="6" type="ORF">MED92_11109</name>
</gene>
<evidence type="ECO:0000313" key="7">
    <source>
        <dbReference type="Proteomes" id="UP000002171"/>
    </source>
</evidence>
<evidence type="ECO:0000256" key="3">
    <source>
        <dbReference type="ARBA" id="ARBA00022723"/>
    </source>
</evidence>
<keyword evidence="2" id="KW-0813">Transport</keyword>
<comment type="caution">
    <text evidence="6">The sequence shown here is derived from an EMBL/GenBank/DDBJ whole genome shotgun (WGS) entry which is preliminary data.</text>
</comment>
<reference evidence="6 7" key="1">
    <citation type="submission" date="2006-02" db="EMBL/GenBank/DDBJ databases">
        <authorList>
            <person name="Pinhassi J."/>
            <person name="Pedros-Alio C."/>
            <person name="Ferriera S."/>
            <person name="Johnson J."/>
            <person name="Kravitz S."/>
            <person name="Halpern A."/>
            <person name="Remington K."/>
            <person name="Beeson K."/>
            <person name="Tran B."/>
            <person name="Rogers Y.-H."/>
            <person name="Friedman R."/>
            <person name="Venter J.C."/>
        </authorList>
    </citation>
    <scope>NUCLEOTIDE SEQUENCE [LARGE SCALE GENOMIC DNA]</scope>
    <source>
        <strain evidence="6 7">MED92</strain>
    </source>
</reference>
<dbReference type="GO" id="GO:0005344">
    <property type="term" value="F:oxygen carrier activity"/>
    <property type="evidence" value="ECO:0007669"/>
    <property type="project" value="UniProtKB-KW"/>
</dbReference>
<keyword evidence="7" id="KW-1185">Reference proteome</keyword>
<dbReference type="RefSeq" id="WP_007019927.1">
    <property type="nucleotide sequence ID" value="NZ_CH724125.1"/>
</dbReference>
<evidence type="ECO:0000256" key="4">
    <source>
        <dbReference type="ARBA" id="ARBA00023004"/>
    </source>
</evidence>
<dbReference type="InterPro" id="IPR012312">
    <property type="entry name" value="Hemerythrin-like"/>
</dbReference>
<dbReference type="PANTHER" id="PTHR37164">
    <property type="entry name" value="BACTERIOHEMERYTHRIN"/>
    <property type="match status" value="1"/>
</dbReference>
<dbReference type="SUPFAM" id="SSF47188">
    <property type="entry name" value="Hemerythrin-like"/>
    <property type="match status" value="1"/>
</dbReference>
<sequence length="135" mass="15518">MANQLNPSVIPQVALDFMNEDHGEAVELVNQLLIAIESDSSTKVSELLKAFFEHNQEHFAREEEQMIRVNFPPYSCHKGEHERVLEEMKTVISEWEASEDRSALQSYLTDTVANWLVNHISTMDTVTAMFVRQHS</sequence>
<dbReference type="NCBIfam" id="TIGR02481">
    <property type="entry name" value="hemeryth_dom"/>
    <property type="match status" value="1"/>
</dbReference>